<dbReference type="Gramene" id="PUZ76847">
    <property type="protein sequence ID" value="PUZ76847"/>
    <property type="gene ID" value="GQ55_1G323200"/>
</dbReference>
<evidence type="ECO:0000313" key="1">
    <source>
        <dbReference type="EMBL" id="PUZ76847.1"/>
    </source>
</evidence>
<accession>A0A2T7F9T5</accession>
<organism evidence="1 2">
    <name type="scientific">Panicum hallii var. hallii</name>
    <dbReference type="NCBI Taxonomy" id="1504633"/>
    <lineage>
        <taxon>Eukaryota</taxon>
        <taxon>Viridiplantae</taxon>
        <taxon>Streptophyta</taxon>
        <taxon>Embryophyta</taxon>
        <taxon>Tracheophyta</taxon>
        <taxon>Spermatophyta</taxon>
        <taxon>Magnoliopsida</taxon>
        <taxon>Liliopsida</taxon>
        <taxon>Poales</taxon>
        <taxon>Poaceae</taxon>
        <taxon>PACMAD clade</taxon>
        <taxon>Panicoideae</taxon>
        <taxon>Panicodae</taxon>
        <taxon>Paniceae</taxon>
        <taxon>Panicinae</taxon>
        <taxon>Panicum</taxon>
        <taxon>Panicum sect. Panicum</taxon>
    </lineage>
</organism>
<dbReference type="Proteomes" id="UP000244336">
    <property type="component" value="Chromosome 1"/>
</dbReference>
<sequence length="72" mass="7876">MLVPPAGCSELQDSASFLELPSSSRHSLLLQLVVWRRSIVLAKRDLKYAPTLDGIAFLARTAQVFDGSNCTN</sequence>
<dbReference type="EMBL" id="CM009749">
    <property type="protein sequence ID" value="PUZ76847.1"/>
    <property type="molecule type" value="Genomic_DNA"/>
</dbReference>
<keyword evidence="2" id="KW-1185">Reference proteome</keyword>
<gene>
    <name evidence="1" type="ORF">GQ55_1G323200</name>
</gene>
<proteinExistence type="predicted"/>
<protein>
    <submittedName>
        <fullName evidence="1">Uncharacterized protein</fullName>
    </submittedName>
</protein>
<dbReference type="AlphaFoldDB" id="A0A2T7F9T5"/>
<evidence type="ECO:0000313" key="2">
    <source>
        <dbReference type="Proteomes" id="UP000244336"/>
    </source>
</evidence>
<reference evidence="1 2" key="1">
    <citation type="submission" date="2018-04" db="EMBL/GenBank/DDBJ databases">
        <title>WGS assembly of Panicum hallii var. hallii HAL2.</title>
        <authorList>
            <person name="Lovell J."/>
            <person name="Jenkins J."/>
            <person name="Lowry D."/>
            <person name="Mamidi S."/>
            <person name="Sreedasyam A."/>
            <person name="Weng X."/>
            <person name="Barry K."/>
            <person name="Bonette J."/>
            <person name="Campitelli B."/>
            <person name="Daum C."/>
            <person name="Gordon S."/>
            <person name="Gould B."/>
            <person name="Lipzen A."/>
            <person name="MacQueen A."/>
            <person name="Palacio-Mejia J."/>
            <person name="Plott C."/>
            <person name="Shakirov E."/>
            <person name="Shu S."/>
            <person name="Yoshinaga Y."/>
            <person name="Zane M."/>
            <person name="Rokhsar D."/>
            <person name="Grimwood J."/>
            <person name="Schmutz J."/>
            <person name="Juenger T."/>
        </authorList>
    </citation>
    <scope>NUCLEOTIDE SEQUENCE [LARGE SCALE GENOMIC DNA]</scope>
    <source>
        <strain evidence="2">cv. HAL2</strain>
    </source>
</reference>
<name>A0A2T7F9T5_9POAL</name>